<reference evidence="1 2" key="2">
    <citation type="journal article" date="2021" name="Genomics">
        <title>High-quality reference genome for Clonorchis sinensis.</title>
        <authorList>
            <person name="Young N.D."/>
            <person name="Stroehlein A.J."/>
            <person name="Kinkar L."/>
            <person name="Wang T."/>
            <person name="Sohn W.M."/>
            <person name="Chang B.C.H."/>
            <person name="Kaur P."/>
            <person name="Weisz D."/>
            <person name="Dudchenko O."/>
            <person name="Aiden E.L."/>
            <person name="Korhonen P.K."/>
            <person name="Gasser R.B."/>
        </authorList>
    </citation>
    <scope>NUCLEOTIDE SEQUENCE [LARGE SCALE GENOMIC DNA]</scope>
    <source>
        <strain evidence="1">Cs-k2</strain>
    </source>
</reference>
<evidence type="ECO:0000313" key="1">
    <source>
        <dbReference type="EMBL" id="KAG5442499.1"/>
    </source>
</evidence>
<gene>
    <name evidence="1" type="ORF">CSKR_103478</name>
</gene>
<protein>
    <submittedName>
        <fullName evidence="1">Uncharacterized protein</fullName>
    </submittedName>
</protein>
<reference evidence="1 2" key="1">
    <citation type="journal article" date="2018" name="Biotechnol. Adv.">
        <title>Improved genomic resources and new bioinformatic workflow for the carcinogenic parasite Clonorchis sinensis: Biotechnological implications.</title>
        <authorList>
            <person name="Wang D."/>
            <person name="Korhonen P.K."/>
            <person name="Gasser R.B."/>
            <person name="Young N.D."/>
        </authorList>
    </citation>
    <scope>NUCLEOTIDE SEQUENCE [LARGE SCALE GENOMIC DNA]</scope>
    <source>
        <strain evidence="1">Cs-k2</strain>
    </source>
</reference>
<evidence type="ECO:0000313" key="2">
    <source>
        <dbReference type="Proteomes" id="UP000286415"/>
    </source>
</evidence>
<dbReference type="InParanoid" id="A0A419PJ64"/>
<sequence length="352" mass="39036">MPRSLASVNNNGLYRSLCYCAYRDPPGKGGVIRRFIIYKWSGTRTLILAVTRHATVVASARLGVPPQFRLDGCKLLGQLVHFVRSSTGRSSLYSCDCSVASGASASSRARCTSSPHTQPANCFRQLQLGTKRKPHSFDELVKQQLVARHSVQSRQSPIQRLLQAGKEHDRVASRSHPGRLQSSLSLLAVGRCVELRCESFLRGSPASFRGPSPTAPRAAFAGSLRRVFSFTELPRLVSSLAASSSSSKSLRRFRMSSSSKGCDHGTFNHSLAKATNARWKALRREVVYWQTSTKRFQTIGQKSKHLICTLFLKAEYLQAYSRSFVDIHRLARNCKPTLQSSFTSSAINLIFH</sequence>
<dbReference type="Proteomes" id="UP000286415">
    <property type="component" value="Unassembled WGS sequence"/>
</dbReference>
<proteinExistence type="predicted"/>
<dbReference type="EMBL" id="NIRI02000068">
    <property type="protein sequence ID" value="KAG5442499.1"/>
    <property type="molecule type" value="Genomic_DNA"/>
</dbReference>
<keyword evidence="2" id="KW-1185">Reference proteome</keyword>
<comment type="caution">
    <text evidence="1">The sequence shown here is derived from an EMBL/GenBank/DDBJ whole genome shotgun (WGS) entry which is preliminary data.</text>
</comment>
<dbReference type="AlphaFoldDB" id="A0A419PJ64"/>
<accession>A0A419PJ64</accession>
<organism evidence="1 2">
    <name type="scientific">Clonorchis sinensis</name>
    <name type="common">Chinese liver fluke</name>
    <dbReference type="NCBI Taxonomy" id="79923"/>
    <lineage>
        <taxon>Eukaryota</taxon>
        <taxon>Metazoa</taxon>
        <taxon>Spiralia</taxon>
        <taxon>Lophotrochozoa</taxon>
        <taxon>Platyhelminthes</taxon>
        <taxon>Trematoda</taxon>
        <taxon>Digenea</taxon>
        <taxon>Opisthorchiida</taxon>
        <taxon>Opisthorchiata</taxon>
        <taxon>Opisthorchiidae</taxon>
        <taxon>Clonorchis</taxon>
    </lineage>
</organism>
<name>A0A419PJ64_CLOSI</name>